<evidence type="ECO:0000313" key="3">
    <source>
        <dbReference type="Proteomes" id="UP000054516"/>
    </source>
</evidence>
<evidence type="ECO:0000313" key="2">
    <source>
        <dbReference type="EMBL" id="GAP83354.2"/>
    </source>
</evidence>
<gene>
    <name evidence="2" type="ORF">SAMD00023353_0202940</name>
</gene>
<protein>
    <submittedName>
        <fullName evidence="2">Uncharacterized protein</fullName>
    </submittedName>
</protein>
<reference evidence="2" key="1">
    <citation type="submission" date="2016-03" db="EMBL/GenBank/DDBJ databases">
        <title>Draft genome sequence of Rosellinia necatrix.</title>
        <authorList>
            <person name="Kanematsu S."/>
        </authorList>
    </citation>
    <scope>NUCLEOTIDE SEQUENCE [LARGE SCALE GENOMIC DNA]</scope>
    <source>
        <strain evidence="2">W97</strain>
    </source>
</reference>
<evidence type="ECO:0000256" key="1">
    <source>
        <dbReference type="SAM" id="SignalP"/>
    </source>
</evidence>
<dbReference type="OrthoDB" id="2129641at2759"/>
<dbReference type="OMA" id="DFSQMPW"/>
<dbReference type="AlphaFoldDB" id="A0A1S7UJE0"/>
<proteinExistence type="predicted"/>
<sequence>MPGPSFVSVLAVGLQLMDLFARVHGQDAPLFVQGALDGATAFDDTFNTGGTISVGGFNITVPKNMQVEFPAAYVPWKDFARDSNSMIGYETNVIGNFINGVPIAAQILTYQFFEGLASGFIESIEFSTGKMQIRNGPILRINDPNAVFSVGYTEAPFFTADDESPSVTSFSGFPMCVPRSATDPKCPSTNRPFNGPGTFTAPDPLSMAPLLPGDFITWAGIKRGNEVIAFSIVAQNVQITTLQDLVYVRTDLALLGISNFNGNAELAESRIVGYTSNPRSTVALYAMDIDPCTGAVTDRIVAAIGLRGGGNPQNKFEYRADILSGYARDYRVVAEINGAPKTRATKNGFLAGTYVQPVNVWVHGEQDVPGVPPPANDFSQMPWLTEGLGLDEDGNLWGPLDPFPQSGLIIEAPACDAPGLRFGGDVVDTDWVPSASLLNATVPLNSTAVNATDANANATPTPAAKRRNVPNVRWSTRARLDSTTLPSGDPDLN</sequence>
<dbReference type="EMBL" id="DF977447">
    <property type="protein sequence ID" value="GAP83354.2"/>
    <property type="molecule type" value="Genomic_DNA"/>
</dbReference>
<accession>A0A1S7UJE0</accession>
<keyword evidence="3" id="KW-1185">Reference proteome</keyword>
<feature type="chain" id="PRO_5012616706" evidence="1">
    <location>
        <begin position="26"/>
        <end position="493"/>
    </location>
</feature>
<keyword evidence="1" id="KW-0732">Signal</keyword>
<dbReference type="Proteomes" id="UP000054516">
    <property type="component" value="Unassembled WGS sequence"/>
</dbReference>
<name>A0A1S7UJE0_ROSNE</name>
<feature type="signal peptide" evidence="1">
    <location>
        <begin position="1"/>
        <end position="25"/>
    </location>
</feature>
<organism evidence="2">
    <name type="scientific">Rosellinia necatrix</name>
    <name type="common">White root-rot fungus</name>
    <dbReference type="NCBI Taxonomy" id="77044"/>
    <lineage>
        <taxon>Eukaryota</taxon>
        <taxon>Fungi</taxon>
        <taxon>Dikarya</taxon>
        <taxon>Ascomycota</taxon>
        <taxon>Pezizomycotina</taxon>
        <taxon>Sordariomycetes</taxon>
        <taxon>Xylariomycetidae</taxon>
        <taxon>Xylariales</taxon>
        <taxon>Xylariaceae</taxon>
        <taxon>Rosellinia</taxon>
    </lineage>
</organism>